<keyword evidence="2" id="KW-1185">Reference proteome</keyword>
<dbReference type="EMBL" id="CP001899">
    <property type="protein sequence ID" value="ADC66520.1"/>
    <property type="molecule type" value="Genomic_DNA"/>
</dbReference>
<dbReference type="InterPro" id="IPR035093">
    <property type="entry name" value="RelE/ParE_toxin_dom_sf"/>
</dbReference>
<organism evidence="1 2">
    <name type="scientific">Ferroglobus placidus (strain DSM 10642 / AEDII12DO)</name>
    <dbReference type="NCBI Taxonomy" id="589924"/>
    <lineage>
        <taxon>Archaea</taxon>
        <taxon>Methanobacteriati</taxon>
        <taxon>Methanobacteriota</taxon>
        <taxon>Archaeoglobi</taxon>
        <taxon>Archaeoglobales</taxon>
        <taxon>Archaeoglobaceae</taxon>
        <taxon>Ferroglobus</taxon>
    </lineage>
</organism>
<reference evidence="2" key="1">
    <citation type="submission" date="2010-02" db="EMBL/GenBank/DDBJ databases">
        <title>Complete sequence of Ferroglobus placidus DSM 10642.</title>
        <authorList>
            <consortium name="US DOE Joint Genome Institute"/>
            <person name="Lucas S."/>
            <person name="Copeland A."/>
            <person name="Lapidus A."/>
            <person name="Cheng J.-F."/>
            <person name="Bruce D."/>
            <person name="Goodwin L."/>
            <person name="Pitluck S."/>
            <person name="Saunders E."/>
            <person name="Brettin T."/>
            <person name="Detter J.C."/>
            <person name="Han C."/>
            <person name="Tapia R."/>
            <person name="Larimer F."/>
            <person name="Land M."/>
            <person name="Hauser L."/>
            <person name="Kyrpides N."/>
            <person name="Ivanova N."/>
            <person name="Holmes D."/>
            <person name="Lovley D."/>
            <person name="Kyrpides N."/>
            <person name="Anderson I.J."/>
            <person name="Woyke T."/>
        </authorList>
    </citation>
    <scope>NUCLEOTIDE SEQUENCE [LARGE SCALE GENOMIC DNA]</scope>
    <source>
        <strain evidence="2">DSM 10642 / AEDII12DO</strain>
    </source>
</reference>
<evidence type="ECO:0000313" key="1">
    <source>
        <dbReference type="EMBL" id="ADC66520.1"/>
    </source>
</evidence>
<dbReference type="eggNOG" id="arCOG01665">
    <property type="taxonomic scope" value="Archaea"/>
</dbReference>
<dbReference type="HOGENOM" id="CLU_3322800_0_0_2"/>
<protein>
    <submittedName>
        <fullName evidence="1">Plasmid stabilization system addiction module toxin, RelE/StbE family</fullName>
    </submittedName>
</protein>
<dbReference type="KEGG" id="fpl:Ferp_2408"/>
<dbReference type="PaxDb" id="589924-Ferp_2408"/>
<reference evidence="1 2" key="2">
    <citation type="journal article" date="2011" name="Stand. Genomic Sci.">
        <title>Complete genome sequence of Ferroglobus placidus AEDII12DO.</title>
        <authorList>
            <person name="Anderson I."/>
            <person name="Risso C."/>
            <person name="Holmes D."/>
            <person name="Lucas S."/>
            <person name="Copeland A."/>
            <person name="Lapidus A."/>
            <person name="Cheng J.F."/>
            <person name="Bruce D."/>
            <person name="Goodwin L."/>
            <person name="Pitluck S."/>
            <person name="Saunders E."/>
            <person name="Brettin T."/>
            <person name="Detter J.C."/>
            <person name="Han C."/>
            <person name="Tapia R."/>
            <person name="Larimer F."/>
            <person name="Land M."/>
            <person name="Hauser L."/>
            <person name="Woyke T."/>
            <person name="Lovley D."/>
            <person name="Kyrpides N."/>
            <person name="Ivanova N."/>
        </authorList>
    </citation>
    <scope>NUCLEOTIDE SEQUENCE [LARGE SCALE GENOMIC DNA]</scope>
    <source>
        <strain evidence="2">DSM 10642 / AEDII12DO</strain>
    </source>
</reference>
<dbReference type="AlphaFoldDB" id="D3S229"/>
<dbReference type="Proteomes" id="UP000002613">
    <property type="component" value="Chromosome"/>
</dbReference>
<name>D3S229_FERPA</name>
<evidence type="ECO:0000313" key="2">
    <source>
        <dbReference type="Proteomes" id="UP000002613"/>
    </source>
</evidence>
<dbReference type="STRING" id="589924.Ferp_2408"/>
<gene>
    <name evidence="1" type="ordered locus">Ferp_2408</name>
</gene>
<dbReference type="RefSeq" id="WP_012966854.1">
    <property type="nucleotide sequence ID" value="NC_013849.1"/>
</dbReference>
<dbReference type="SUPFAM" id="SSF143011">
    <property type="entry name" value="RelE-like"/>
    <property type="match status" value="1"/>
</dbReference>
<dbReference type="GeneID" id="95969293"/>
<dbReference type="Gene3D" id="3.30.2310.20">
    <property type="entry name" value="RelE-like"/>
    <property type="match status" value="1"/>
</dbReference>
<accession>D3S229</accession>
<sequence>MSYSVFLHPQVVKFLKKIPKTDVERIKTKLAELSDPTP</sequence>
<proteinExistence type="predicted"/>